<gene>
    <name evidence="1" type="ORF">TD3509T_1830</name>
</gene>
<proteinExistence type="predicted"/>
<dbReference type="Proteomes" id="UP001497514">
    <property type="component" value="Chromosome"/>
</dbReference>
<accession>A0ABM9NZZ6</accession>
<reference evidence="1 2" key="1">
    <citation type="submission" date="2024-05" db="EMBL/GenBank/DDBJ databases">
        <authorList>
            <person name="Duchaud E."/>
        </authorList>
    </citation>
    <scope>NUCLEOTIDE SEQUENCE [LARGE SCALE GENOMIC DNA]</scope>
    <source>
        <strain evidence="1">Ena-SAMPLE-TAB-13-05-2024-13:56:06:370-140309</strain>
    </source>
</reference>
<name>A0ABM9NZZ6_9FLAO</name>
<organism evidence="1 2">
    <name type="scientific">Tenacibaculum dicentrarchi</name>
    <dbReference type="NCBI Taxonomy" id="669041"/>
    <lineage>
        <taxon>Bacteria</taxon>
        <taxon>Pseudomonadati</taxon>
        <taxon>Bacteroidota</taxon>
        <taxon>Flavobacteriia</taxon>
        <taxon>Flavobacteriales</taxon>
        <taxon>Flavobacteriaceae</taxon>
        <taxon>Tenacibaculum</taxon>
    </lineage>
</organism>
<sequence length="423" mass="50059">MKEEFLHFLWKYKLFNTTNLKSIANETIKIIKSGLHNQNTGPDFLTAHLKINNQLWIGNVEIHINSSDWYLHKHEEDKNYEAIILHVVWQHDTVIFMKNNQPLPTLQLKDFIDIALLENYQKLFSKKSSWILCENQINSVDTILINNWLEKLYLQRLERKSVFIKELLSNSNNNYEAVLFQLLAKNFGLKINGDSFLRLSQSFDFSVLRKTRFNELELSALLFGQAGFFEDEIENEYFIQLKNEYNFISHKHNLTPISNNLFQFFRMRPTNFPTIRIAQLVALFHKHQNLFSQLIETKKISGFYKLFSVEVNDFWKIHYTFETESKKSSKKITKSFIDLLLINTIIPLKYIYEKNRGEVNEADFFDLIKQLKSEKNTIISKFSDLKIKSENALKSQALLELKNNYCTDKRCLQCDIGKNLLHK</sequence>
<dbReference type="EMBL" id="OZ038524">
    <property type="protein sequence ID" value="CAL2085125.1"/>
    <property type="molecule type" value="Genomic_DNA"/>
</dbReference>
<protein>
    <recommendedName>
        <fullName evidence="3">DUF2851 domain-containing protein</fullName>
    </recommendedName>
</protein>
<dbReference type="Pfam" id="PF11013">
    <property type="entry name" value="DUF2851"/>
    <property type="match status" value="1"/>
</dbReference>
<evidence type="ECO:0000313" key="1">
    <source>
        <dbReference type="EMBL" id="CAL2085125.1"/>
    </source>
</evidence>
<dbReference type="RefSeq" id="WP_101902934.1">
    <property type="nucleotide sequence ID" value="NZ_OZ038524.1"/>
</dbReference>
<dbReference type="InterPro" id="IPR021272">
    <property type="entry name" value="DUF2851"/>
</dbReference>
<evidence type="ECO:0000313" key="2">
    <source>
        <dbReference type="Proteomes" id="UP001497514"/>
    </source>
</evidence>
<evidence type="ECO:0008006" key="3">
    <source>
        <dbReference type="Google" id="ProtNLM"/>
    </source>
</evidence>
<keyword evidence="2" id="KW-1185">Reference proteome</keyword>